<sequence>MNTKKTPARRTRYARPTVTLLGDAVKLTNGGQYNDTHDSRQYYY</sequence>
<keyword evidence="2" id="KW-1185">Reference proteome</keyword>
<gene>
    <name evidence="1" type="ordered locus">Snas_4244</name>
</gene>
<name>D3Q2G0_STANL</name>
<dbReference type="RefSeq" id="WP_013019464.1">
    <property type="nucleotide sequence ID" value="NC_013947.1"/>
</dbReference>
<proteinExistence type="predicted"/>
<dbReference type="KEGG" id="sna:Snas_4244"/>
<dbReference type="Proteomes" id="UP000000844">
    <property type="component" value="Chromosome"/>
</dbReference>
<evidence type="ECO:0000313" key="1">
    <source>
        <dbReference type="EMBL" id="ADD43893.1"/>
    </source>
</evidence>
<reference evidence="1 2" key="1">
    <citation type="journal article" date="2009" name="Stand. Genomic Sci.">
        <title>Complete genome sequence of Stackebrandtia nassauensis type strain (LLR-40K-21).</title>
        <authorList>
            <person name="Munk C."/>
            <person name="Lapidus A."/>
            <person name="Copeland A."/>
            <person name="Jando M."/>
            <person name="Mayilraj S."/>
            <person name="Glavina Del Rio T."/>
            <person name="Nolan M."/>
            <person name="Chen F."/>
            <person name="Lucas S."/>
            <person name="Tice H."/>
            <person name="Cheng J.F."/>
            <person name="Han C."/>
            <person name="Detter J.C."/>
            <person name="Bruce D."/>
            <person name="Goodwin L."/>
            <person name="Chain P."/>
            <person name="Pitluck S."/>
            <person name="Goker M."/>
            <person name="Ovchinikova G."/>
            <person name="Pati A."/>
            <person name="Ivanova N."/>
            <person name="Mavromatis K."/>
            <person name="Chen A."/>
            <person name="Palaniappan K."/>
            <person name="Land M."/>
            <person name="Hauser L."/>
            <person name="Chang Y.J."/>
            <person name="Jeffries C.D."/>
            <person name="Bristow J."/>
            <person name="Eisen J.A."/>
            <person name="Markowitz V."/>
            <person name="Hugenholtz P."/>
            <person name="Kyrpides N.C."/>
            <person name="Klenk H.P."/>
        </authorList>
    </citation>
    <scope>NUCLEOTIDE SEQUENCE [LARGE SCALE GENOMIC DNA]</scope>
    <source>
        <strain evidence="2">DSM 44728 / CIP 108903 / NRRL B-16338 / NBRC 102104 / LLR-40K-21</strain>
    </source>
</reference>
<organism evidence="1 2">
    <name type="scientific">Stackebrandtia nassauensis (strain DSM 44728 / CIP 108903 / NRRL B-16338 / NBRC 102104 / LLR-40K-21)</name>
    <dbReference type="NCBI Taxonomy" id="446470"/>
    <lineage>
        <taxon>Bacteria</taxon>
        <taxon>Bacillati</taxon>
        <taxon>Actinomycetota</taxon>
        <taxon>Actinomycetes</taxon>
        <taxon>Glycomycetales</taxon>
        <taxon>Glycomycetaceae</taxon>
        <taxon>Stackebrandtia</taxon>
    </lineage>
</organism>
<evidence type="ECO:0000313" key="2">
    <source>
        <dbReference type="Proteomes" id="UP000000844"/>
    </source>
</evidence>
<dbReference type="EMBL" id="CP001778">
    <property type="protein sequence ID" value="ADD43893.1"/>
    <property type="molecule type" value="Genomic_DNA"/>
</dbReference>
<dbReference type="AlphaFoldDB" id="D3Q2G0"/>
<protein>
    <recommendedName>
        <fullName evidence="3">Lasso RiPP family leader peptide-containing protein</fullName>
    </recommendedName>
</protein>
<accession>D3Q2G0</accession>
<dbReference type="STRING" id="446470.Snas_4244"/>
<dbReference type="HOGENOM" id="CLU_3222358_0_0_11"/>
<evidence type="ECO:0008006" key="3">
    <source>
        <dbReference type="Google" id="ProtNLM"/>
    </source>
</evidence>